<name>A0AAD8NSJ6_TARER</name>
<protein>
    <submittedName>
        <fullName evidence="3">Uncharacterized protein</fullName>
    </submittedName>
</protein>
<dbReference type="EMBL" id="JAUHHV010000007">
    <property type="protein sequence ID" value="KAK1419702.1"/>
    <property type="molecule type" value="Genomic_DNA"/>
</dbReference>
<feature type="chain" id="PRO_5042137682" evidence="2">
    <location>
        <begin position="28"/>
        <end position="129"/>
    </location>
</feature>
<dbReference type="Proteomes" id="UP001229421">
    <property type="component" value="Unassembled WGS sequence"/>
</dbReference>
<dbReference type="AlphaFoldDB" id="A0AAD8NSJ6"/>
<accession>A0AAD8NSJ6</accession>
<evidence type="ECO:0000313" key="4">
    <source>
        <dbReference type="Proteomes" id="UP001229421"/>
    </source>
</evidence>
<reference evidence="3" key="1">
    <citation type="journal article" date="2023" name="bioRxiv">
        <title>Improved chromosome-level genome assembly for marigold (Tagetes erecta).</title>
        <authorList>
            <person name="Jiang F."/>
            <person name="Yuan L."/>
            <person name="Wang S."/>
            <person name="Wang H."/>
            <person name="Xu D."/>
            <person name="Wang A."/>
            <person name="Fan W."/>
        </authorList>
    </citation>
    <scope>NUCLEOTIDE SEQUENCE</scope>
    <source>
        <strain evidence="3">WSJ</strain>
        <tissue evidence="3">Leaf</tissue>
    </source>
</reference>
<evidence type="ECO:0000313" key="3">
    <source>
        <dbReference type="EMBL" id="KAK1419702.1"/>
    </source>
</evidence>
<sequence length="129" mass="14628">MSRSLICFALATLASLLLFFSPAVVHNEENFEKDFELIAALSIIVPIFEGLRIALKRFDVYLLVFLHMIRKSNGLLMVVIQIGIESGFLNRCTCQAAEFSVGVTLPRLRECKNNKNVATRLLKLFYKCK</sequence>
<organism evidence="3 4">
    <name type="scientific">Tagetes erecta</name>
    <name type="common">African marigold</name>
    <dbReference type="NCBI Taxonomy" id="13708"/>
    <lineage>
        <taxon>Eukaryota</taxon>
        <taxon>Viridiplantae</taxon>
        <taxon>Streptophyta</taxon>
        <taxon>Embryophyta</taxon>
        <taxon>Tracheophyta</taxon>
        <taxon>Spermatophyta</taxon>
        <taxon>Magnoliopsida</taxon>
        <taxon>eudicotyledons</taxon>
        <taxon>Gunneridae</taxon>
        <taxon>Pentapetalae</taxon>
        <taxon>asterids</taxon>
        <taxon>campanulids</taxon>
        <taxon>Asterales</taxon>
        <taxon>Asteraceae</taxon>
        <taxon>Asteroideae</taxon>
        <taxon>Heliantheae alliance</taxon>
        <taxon>Tageteae</taxon>
        <taxon>Tagetes</taxon>
    </lineage>
</organism>
<proteinExistence type="predicted"/>
<evidence type="ECO:0000256" key="1">
    <source>
        <dbReference type="SAM" id="Phobius"/>
    </source>
</evidence>
<keyword evidence="1" id="KW-0472">Membrane</keyword>
<feature type="signal peptide" evidence="2">
    <location>
        <begin position="1"/>
        <end position="27"/>
    </location>
</feature>
<comment type="caution">
    <text evidence="3">The sequence shown here is derived from an EMBL/GenBank/DDBJ whole genome shotgun (WGS) entry which is preliminary data.</text>
</comment>
<keyword evidence="1" id="KW-0812">Transmembrane</keyword>
<keyword evidence="2" id="KW-0732">Signal</keyword>
<gene>
    <name evidence="3" type="ORF">QVD17_28974</name>
</gene>
<keyword evidence="4" id="KW-1185">Reference proteome</keyword>
<keyword evidence="1" id="KW-1133">Transmembrane helix</keyword>
<feature type="transmembrane region" description="Helical" evidence="1">
    <location>
        <begin position="37"/>
        <end position="55"/>
    </location>
</feature>
<evidence type="ECO:0000256" key="2">
    <source>
        <dbReference type="SAM" id="SignalP"/>
    </source>
</evidence>